<sequence>MRRYIKNKDFIPREYINEKKNKERYRNSAYILLLLIINFIALPKSIETLRDNLNKNQSVEVISTNIEVKDQKKDDILKFIDYLNDDIISLSFSNGSASIEVKNKEIIYYLEEDSNFKINSIKKISEESYIVEGSI</sequence>
<accession>A0A6N3GED2</accession>
<proteinExistence type="predicted"/>
<dbReference type="AlphaFoldDB" id="A0A6N3GED2"/>
<protein>
    <submittedName>
        <fullName evidence="2">Uncharacterized protein</fullName>
    </submittedName>
</protein>
<reference evidence="2" key="1">
    <citation type="submission" date="2019-11" db="EMBL/GenBank/DDBJ databases">
        <authorList>
            <person name="Feng L."/>
        </authorList>
    </citation>
    <scope>NUCLEOTIDE SEQUENCE</scope>
    <source>
        <strain evidence="2">CTertiumLFYP3</strain>
    </source>
</reference>
<keyword evidence="1" id="KW-0812">Transmembrane</keyword>
<dbReference type="RefSeq" id="WP_156627640.1">
    <property type="nucleotide sequence ID" value="NZ_CACRTO010000047.1"/>
</dbReference>
<feature type="transmembrane region" description="Helical" evidence="1">
    <location>
        <begin position="29"/>
        <end position="46"/>
    </location>
</feature>
<organism evidence="2">
    <name type="scientific">Clostridium tertium</name>
    <dbReference type="NCBI Taxonomy" id="1559"/>
    <lineage>
        <taxon>Bacteria</taxon>
        <taxon>Bacillati</taxon>
        <taxon>Bacillota</taxon>
        <taxon>Clostridia</taxon>
        <taxon>Eubacteriales</taxon>
        <taxon>Clostridiaceae</taxon>
        <taxon>Clostridium</taxon>
    </lineage>
</organism>
<evidence type="ECO:0000256" key="1">
    <source>
        <dbReference type="SAM" id="Phobius"/>
    </source>
</evidence>
<name>A0A6N3GED2_9CLOT</name>
<evidence type="ECO:0000313" key="2">
    <source>
        <dbReference type="EMBL" id="VYU62655.1"/>
    </source>
</evidence>
<dbReference type="EMBL" id="CACRTO010000047">
    <property type="protein sequence ID" value="VYU62655.1"/>
    <property type="molecule type" value="Genomic_DNA"/>
</dbReference>
<keyword evidence="1" id="KW-0472">Membrane</keyword>
<gene>
    <name evidence="2" type="ORF">CTLFYP3_03189</name>
</gene>
<keyword evidence="1" id="KW-1133">Transmembrane helix</keyword>